<dbReference type="NCBIfam" id="TIGR02215">
    <property type="entry name" value="phage_chp_gp8"/>
    <property type="match status" value="1"/>
</dbReference>
<dbReference type="InterPro" id="IPR011738">
    <property type="entry name" value="Phage_CHP"/>
</dbReference>
<dbReference type="AlphaFoldDB" id="A0A3S8UB30"/>
<evidence type="ECO:0000313" key="1">
    <source>
        <dbReference type="EMBL" id="AZL60814.1"/>
    </source>
</evidence>
<accession>A0A3S8UB30</accession>
<gene>
    <name evidence="1" type="ORF">EI545_19500</name>
</gene>
<protein>
    <recommendedName>
        <fullName evidence="3">Phage gp6-like head-tail connector protein</fullName>
    </recommendedName>
</protein>
<organism evidence="1 2">
    <name type="scientific">Tabrizicola piscis</name>
    <dbReference type="NCBI Taxonomy" id="2494374"/>
    <lineage>
        <taxon>Bacteria</taxon>
        <taxon>Pseudomonadati</taxon>
        <taxon>Pseudomonadota</taxon>
        <taxon>Alphaproteobacteria</taxon>
        <taxon>Rhodobacterales</taxon>
        <taxon>Paracoccaceae</taxon>
        <taxon>Tabrizicola</taxon>
    </lineage>
</organism>
<evidence type="ECO:0000313" key="2">
    <source>
        <dbReference type="Proteomes" id="UP000282002"/>
    </source>
</evidence>
<name>A0A3S8UB30_9RHOB</name>
<dbReference type="EMBL" id="CP034328">
    <property type="protein sequence ID" value="AZL60814.1"/>
    <property type="molecule type" value="Genomic_DNA"/>
</dbReference>
<dbReference type="RefSeq" id="WP_125327025.1">
    <property type="nucleotide sequence ID" value="NZ_CP034328.1"/>
</dbReference>
<dbReference type="Proteomes" id="UP000282002">
    <property type="component" value="Chromosome"/>
</dbReference>
<dbReference type="CDD" id="cd08054">
    <property type="entry name" value="gp6"/>
    <property type="match status" value="1"/>
</dbReference>
<keyword evidence="2" id="KW-1185">Reference proteome</keyword>
<proteinExistence type="predicted"/>
<dbReference type="OrthoDB" id="8478788at2"/>
<evidence type="ECO:0008006" key="3">
    <source>
        <dbReference type="Google" id="ProtNLM"/>
    </source>
</evidence>
<dbReference type="KEGG" id="taw:EI545_19500"/>
<dbReference type="Gene3D" id="1.10.3230.30">
    <property type="entry name" value="Phage gp6-like head-tail connector protein"/>
    <property type="match status" value="1"/>
</dbReference>
<sequence length="199" mass="21644">MMLTEQAPVLSAVLPLAELKDHLRLGSGFADDGLQDGLIESYLRAAMAVIEGRIGKMLYRRSFLWVLDCWRESDEQALPVAPVAAIASVTLVDMQGGEVLVPEATYRLVQDLHRPRIAGSGGSLPSVPSGGLVKVIFEAGFGPDWTDIPVDLRQAVLLLTSEYHEHRQDDGTQSAGLPFGVVTLIERWRTVRILGGGRT</sequence>
<reference evidence="1 2" key="1">
    <citation type="submission" date="2018-12" db="EMBL/GenBank/DDBJ databases">
        <title>Complete genome sequencing of Tabrizicola sp. K13M18.</title>
        <authorList>
            <person name="Bae J.-W."/>
        </authorList>
    </citation>
    <scope>NUCLEOTIDE SEQUENCE [LARGE SCALE GENOMIC DNA]</scope>
    <source>
        <strain evidence="1 2">K13M18</strain>
    </source>
</reference>